<accession>A0A195B9G0</accession>
<dbReference type="Proteomes" id="UP000078540">
    <property type="component" value="Unassembled WGS sequence"/>
</dbReference>
<proteinExistence type="predicted"/>
<organism evidence="1 2">
    <name type="scientific">Atta colombica</name>
    <dbReference type="NCBI Taxonomy" id="520822"/>
    <lineage>
        <taxon>Eukaryota</taxon>
        <taxon>Metazoa</taxon>
        <taxon>Ecdysozoa</taxon>
        <taxon>Arthropoda</taxon>
        <taxon>Hexapoda</taxon>
        <taxon>Insecta</taxon>
        <taxon>Pterygota</taxon>
        <taxon>Neoptera</taxon>
        <taxon>Endopterygota</taxon>
        <taxon>Hymenoptera</taxon>
        <taxon>Apocrita</taxon>
        <taxon>Aculeata</taxon>
        <taxon>Formicoidea</taxon>
        <taxon>Formicidae</taxon>
        <taxon>Myrmicinae</taxon>
        <taxon>Atta</taxon>
    </lineage>
</organism>
<name>A0A195B9G0_9HYME</name>
<evidence type="ECO:0000313" key="1">
    <source>
        <dbReference type="EMBL" id="KYM81173.1"/>
    </source>
</evidence>
<sequence length="85" mass="9566">MADDCARGISTCRPRPPAADIYFVEIYQHGPNNPTICRPCVAYSVIQVQGVSEQTRFLPVIGSVNWRQTHPSGHCDFDHRSPFIH</sequence>
<protein>
    <submittedName>
        <fullName evidence="1">Uncharacterized protein</fullName>
    </submittedName>
</protein>
<reference evidence="1 2" key="1">
    <citation type="submission" date="2015-09" db="EMBL/GenBank/DDBJ databases">
        <title>Atta colombica WGS genome.</title>
        <authorList>
            <person name="Nygaard S."/>
            <person name="Hu H."/>
            <person name="Boomsma J."/>
            <person name="Zhang G."/>
        </authorList>
    </citation>
    <scope>NUCLEOTIDE SEQUENCE [LARGE SCALE GENOMIC DNA]</scope>
    <source>
        <strain evidence="1">Treedump-2</strain>
        <tissue evidence="1">Whole body</tissue>
    </source>
</reference>
<keyword evidence="2" id="KW-1185">Reference proteome</keyword>
<dbReference type="EMBL" id="KQ976542">
    <property type="protein sequence ID" value="KYM81173.1"/>
    <property type="molecule type" value="Genomic_DNA"/>
</dbReference>
<gene>
    <name evidence="1" type="ORF">ALC53_08516</name>
</gene>
<dbReference type="AlphaFoldDB" id="A0A195B9G0"/>
<evidence type="ECO:0000313" key="2">
    <source>
        <dbReference type="Proteomes" id="UP000078540"/>
    </source>
</evidence>